<dbReference type="AlphaFoldDB" id="A0AAJ4UXB6"/>
<dbReference type="EMBL" id="RJVK01000005">
    <property type="protein sequence ID" value="ROR38917.1"/>
    <property type="molecule type" value="Genomic_DNA"/>
</dbReference>
<reference evidence="1 2" key="1">
    <citation type="submission" date="2018-11" db="EMBL/GenBank/DDBJ databases">
        <title>Genomic Encyclopedia of Type Strains, Phase IV (KMG-IV): sequencing the most valuable type-strain genomes for metagenomic binning, comparative biology and taxonomic classification.</title>
        <authorList>
            <person name="Goeker M."/>
        </authorList>
    </citation>
    <scope>NUCLEOTIDE SEQUENCE [LARGE SCALE GENOMIC DNA]</scope>
    <source>
        <strain evidence="1 2">DSM 27783</strain>
    </source>
</reference>
<proteinExistence type="predicted"/>
<dbReference type="Proteomes" id="UP000272781">
    <property type="component" value="Unassembled WGS sequence"/>
</dbReference>
<gene>
    <name evidence="1" type="ORF">EDC58_1832</name>
</gene>
<protein>
    <submittedName>
        <fullName evidence="1">Uncharacterized protein</fullName>
    </submittedName>
</protein>
<name>A0AAJ4UXB6_9BACT</name>
<accession>A0AAJ4UXB6</accession>
<organism evidence="1 2">
    <name type="scientific">Caminibacter pacificus</name>
    <dbReference type="NCBI Taxonomy" id="1424653"/>
    <lineage>
        <taxon>Bacteria</taxon>
        <taxon>Pseudomonadati</taxon>
        <taxon>Campylobacterota</taxon>
        <taxon>Epsilonproteobacteria</taxon>
        <taxon>Nautiliales</taxon>
        <taxon>Nautiliaceae</taxon>
        <taxon>Caminibacter</taxon>
    </lineage>
</organism>
<comment type="caution">
    <text evidence="1">The sequence shown here is derived from an EMBL/GenBank/DDBJ whole genome shotgun (WGS) entry which is preliminary data.</text>
</comment>
<sequence>MLKIKDRISLCKKLGYTNLTACLEKIEYLEQNGIEEFLKKDFPYDFVLGNEVFLKKVIEICGDEKDLKFFEKLREKMSKKPGSLFVNTKFKKISQPIFSLAAMQGLLNISIDRKNFEDKSQELEYVKFYVNRHYLENNGKLKLWGKIQGYIYKSDSFDKYIVFDVDGNIIDELENFNPKKIFK</sequence>
<evidence type="ECO:0000313" key="1">
    <source>
        <dbReference type="EMBL" id="ROR38917.1"/>
    </source>
</evidence>
<evidence type="ECO:0000313" key="2">
    <source>
        <dbReference type="Proteomes" id="UP000272781"/>
    </source>
</evidence>